<feature type="coiled-coil region" evidence="4">
    <location>
        <begin position="135"/>
        <end position="169"/>
    </location>
</feature>
<comment type="caution">
    <text evidence="5">The sequence shown here is derived from an EMBL/GenBank/DDBJ whole genome shotgun (WGS) entry which is preliminary data.</text>
</comment>
<evidence type="ECO:0000313" key="5">
    <source>
        <dbReference type="EMBL" id="MQL94881.1"/>
    </source>
</evidence>
<feature type="non-terminal residue" evidence="5">
    <location>
        <position position="1"/>
    </location>
</feature>
<evidence type="ECO:0000256" key="1">
    <source>
        <dbReference type="ARBA" id="ARBA00010322"/>
    </source>
</evidence>
<dbReference type="OrthoDB" id="548867at2759"/>
<dbReference type="InterPro" id="IPR027417">
    <property type="entry name" value="P-loop_NTPase"/>
</dbReference>
<sequence length="364" mass="41724">LPPKERLTSDYLASLSRRKPRLLGANPRRSPLSMKGLVLCRSLLRRRDGRDVGRGADPRRLLSLGVRGFCERPRDSAPTRRPGCLADSEALGARNGVKDAISIDPVGEVMSVLLGPLALYRTLVKEGKLQYDYYQERVATELEGLLGRLEQYEKEMEQYHAKLAMWENSREDGRRKLLVEEAQVKQKGGVYHTSFVDKWISRRRNENVEPGVGKMVSYLNREKKLDSLVGCRPVAPPAPKGLYLYGNVGSGKTMLMDMFYSATEGVVKHRRRFHFHEAMLQIHEHMHSIWKKQVEDKPLQSSVFQWINNLPFDIQVKEWLLGEERYKQEAQMKHILPAVADKFLLDRQSDHSGASILCFDEIQV</sequence>
<reference evidence="5" key="1">
    <citation type="submission" date="2017-07" db="EMBL/GenBank/DDBJ databases">
        <title>Taro Niue Genome Assembly and Annotation.</title>
        <authorList>
            <person name="Atibalentja N."/>
            <person name="Keating K."/>
            <person name="Fields C.J."/>
        </authorList>
    </citation>
    <scope>NUCLEOTIDE SEQUENCE</scope>
    <source>
        <strain evidence="5">Niue_2</strain>
        <tissue evidence="5">Leaf</tissue>
    </source>
</reference>
<dbReference type="InterPro" id="IPR005654">
    <property type="entry name" value="ATPase_AFG1-like"/>
</dbReference>
<evidence type="ECO:0000256" key="3">
    <source>
        <dbReference type="ARBA" id="ARBA00022840"/>
    </source>
</evidence>
<keyword evidence="2" id="KW-0547">Nucleotide-binding</keyword>
<dbReference type="GO" id="GO:0005524">
    <property type="term" value="F:ATP binding"/>
    <property type="evidence" value="ECO:0007669"/>
    <property type="project" value="UniProtKB-KW"/>
</dbReference>
<evidence type="ECO:0000256" key="4">
    <source>
        <dbReference type="SAM" id="Coils"/>
    </source>
</evidence>
<dbReference type="Proteomes" id="UP000652761">
    <property type="component" value="Unassembled WGS sequence"/>
</dbReference>
<keyword evidence="6" id="KW-1185">Reference proteome</keyword>
<dbReference type="PANTHER" id="PTHR12169">
    <property type="entry name" value="ATPASE N2B"/>
    <property type="match status" value="1"/>
</dbReference>
<evidence type="ECO:0000256" key="2">
    <source>
        <dbReference type="ARBA" id="ARBA00022741"/>
    </source>
</evidence>
<organism evidence="5 6">
    <name type="scientific">Colocasia esculenta</name>
    <name type="common">Wild taro</name>
    <name type="synonym">Arum esculentum</name>
    <dbReference type="NCBI Taxonomy" id="4460"/>
    <lineage>
        <taxon>Eukaryota</taxon>
        <taxon>Viridiplantae</taxon>
        <taxon>Streptophyta</taxon>
        <taxon>Embryophyta</taxon>
        <taxon>Tracheophyta</taxon>
        <taxon>Spermatophyta</taxon>
        <taxon>Magnoliopsida</taxon>
        <taxon>Liliopsida</taxon>
        <taxon>Araceae</taxon>
        <taxon>Aroideae</taxon>
        <taxon>Colocasieae</taxon>
        <taxon>Colocasia</taxon>
    </lineage>
</organism>
<proteinExistence type="inferred from homology"/>
<dbReference type="GO" id="GO:0016887">
    <property type="term" value="F:ATP hydrolysis activity"/>
    <property type="evidence" value="ECO:0007669"/>
    <property type="project" value="InterPro"/>
</dbReference>
<dbReference type="EMBL" id="NMUH01001724">
    <property type="protein sequence ID" value="MQL94881.1"/>
    <property type="molecule type" value="Genomic_DNA"/>
</dbReference>
<protein>
    <submittedName>
        <fullName evidence="5">Uncharacterized protein</fullName>
    </submittedName>
</protein>
<name>A0A843VE68_COLES</name>
<accession>A0A843VE68</accession>
<dbReference type="PANTHER" id="PTHR12169:SF6">
    <property type="entry name" value="AFG1-LIKE ATPASE"/>
    <property type="match status" value="1"/>
</dbReference>
<keyword evidence="4" id="KW-0175">Coiled coil</keyword>
<dbReference type="GO" id="GO:0005739">
    <property type="term" value="C:mitochondrion"/>
    <property type="evidence" value="ECO:0007669"/>
    <property type="project" value="TreeGrafter"/>
</dbReference>
<evidence type="ECO:0000313" key="6">
    <source>
        <dbReference type="Proteomes" id="UP000652761"/>
    </source>
</evidence>
<keyword evidence="3" id="KW-0067">ATP-binding</keyword>
<dbReference type="AlphaFoldDB" id="A0A843VE68"/>
<dbReference type="Pfam" id="PF03969">
    <property type="entry name" value="AFG1_ATPase"/>
    <property type="match status" value="1"/>
</dbReference>
<dbReference type="Gene3D" id="3.40.50.300">
    <property type="entry name" value="P-loop containing nucleotide triphosphate hydrolases"/>
    <property type="match status" value="1"/>
</dbReference>
<comment type="similarity">
    <text evidence="1">Belongs to the AFG1 ATPase family.</text>
</comment>
<gene>
    <name evidence="5" type="ORF">Taro_027543</name>
</gene>